<dbReference type="FunFam" id="3.30.450.20:FF:000035">
    <property type="entry name" value="Aryl hydrocarbon receptor"/>
    <property type="match status" value="1"/>
</dbReference>
<dbReference type="Pfam" id="PF00010">
    <property type="entry name" value="HLH"/>
    <property type="match status" value="1"/>
</dbReference>
<name>A0A3Q3DDJ9_HIPCM</name>
<protein>
    <submittedName>
        <fullName evidence="9">Aryl-hydrocarbon receptor repressor</fullName>
    </submittedName>
</protein>
<dbReference type="SUPFAM" id="SSF47459">
    <property type="entry name" value="HLH, helix-loop-helix DNA-binding domain"/>
    <property type="match status" value="1"/>
</dbReference>
<comment type="subcellular location">
    <subcellularLocation>
        <location evidence="1">Nucleus</location>
    </subcellularLocation>
</comment>
<dbReference type="CTD" id="641291"/>
<dbReference type="InterPro" id="IPR039092">
    <property type="entry name" value="AHRR_bHLH"/>
</dbReference>
<keyword evidence="2" id="KW-0805">Transcription regulation</keyword>
<dbReference type="FunFam" id="4.10.280.10:FF:000041">
    <property type="entry name" value="aryl hydrocarbon receptor repressor"/>
    <property type="match status" value="1"/>
</dbReference>
<feature type="domain" description="PAS" evidence="7">
    <location>
        <begin position="119"/>
        <end position="179"/>
    </location>
</feature>
<dbReference type="RefSeq" id="XP_019713052.1">
    <property type="nucleotide sequence ID" value="XM_019857493.1"/>
</dbReference>
<keyword evidence="5" id="KW-0539">Nucleus</keyword>
<evidence type="ECO:0000256" key="6">
    <source>
        <dbReference type="SAM" id="MobiDB-lite"/>
    </source>
</evidence>
<evidence type="ECO:0000256" key="1">
    <source>
        <dbReference type="ARBA" id="ARBA00004123"/>
    </source>
</evidence>
<dbReference type="GO" id="GO:0046983">
    <property type="term" value="F:protein dimerization activity"/>
    <property type="evidence" value="ECO:0007669"/>
    <property type="project" value="InterPro"/>
</dbReference>
<dbReference type="Gene3D" id="3.30.450.20">
    <property type="entry name" value="PAS domain"/>
    <property type="match status" value="1"/>
</dbReference>
<dbReference type="InterPro" id="IPR039091">
    <property type="entry name" value="AHR/AHRR"/>
</dbReference>
<dbReference type="InterPro" id="IPR013767">
    <property type="entry name" value="PAS_fold"/>
</dbReference>
<dbReference type="Proteomes" id="UP000264820">
    <property type="component" value="Unplaced"/>
</dbReference>
<reference evidence="9" key="1">
    <citation type="submission" date="2025-08" db="UniProtKB">
        <authorList>
            <consortium name="Ensembl"/>
        </authorList>
    </citation>
    <scope>IDENTIFICATION</scope>
</reference>
<evidence type="ECO:0000256" key="5">
    <source>
        <dbReference type="ARBA" id="ARBA00023242"/>
    </source>
</evidence>
<dbReference type="GO" id="GO:0004879">
    <property type="term" value="F:nuclear receptor activity"/>
    <property type="evidence" value="ECO:0007669"/>
    <property type="project" value="TreeGrafter"/>
</dbReference>
<keyword evidence="10" id="KW-1185">Reference proteome</keyword>
<dbReference type="SMART" id="SM00091">
    <property type="entry name" value="PAS"/>
    <property type="match status" value="1"/>
</dbReference>
<dbReference type="GO" id="GO:0005634">
    <property type="term" value="C:nucleus"/>
    <property type="evidence" value="ECO:0007669"/>
    <property type="project" value="UniProtKB-SubCell"/>
</dbReference>
<dbReference type="PANTHER" id="PTHR10649:SF3">
    <property type="entry name" value="ARYL HYDROCARBON RECEPTOR REPRESSOR"/>
    <property type="match status" value="1"/>
</dbReference>
<organism evidence="9 10">
    <name type="scientific">Hippocampus comes</name>
    <name type="common">Tiger tail seahorse</name>
    <dbReference type="NCBI Taxonomy" id="109280"/>
    <lineage>
        <taxon>Eukaryota</taxon>
        <taxon>Metazoa</taxon>
        <taxon>Chordata</taxon>
        <taxon>Craniata</taxon>
        <taxon>Vertebrata</taxon>
        <taxon>Euteleostomi</taxon>
        <taxon>Actinopterygii</taxon>
        <taxon>Neopterygii</taxon>
        <taxon>Teleostei</taxon>
        <taxon>Neoteleostei</taxon>
        <taxon>Acanthomorphata</taxon>
        <taxon>Syngnathiaria</taxon>
        <taxon>Syngnathiformes</taxon>
        <taxon>Syngnathoidei</taxon>
        <taxon>Syngnathidae</taxon>
        <taxon>Hippocampus</taxon>
    </lineage>
</organism>
<dbReference type="GO" id="GO:0006805">
    <property type="term" value="P:xenobiotic metabolic process"/>
    <property type="evidence" value="ECO:0007669"/>
    <property type="project" value="InterPro"/>
</dbReference>
<evidence type="ECO:0000256" key="2">
    <source>
        <dbReference type="ARBA" id="ARBA00023015"/>
    </source>
</evidence>
<dbReference type="GO" id="GO:0034751">
    <property type="term" value="C:aryl hydrocarbon receptor complex"/>
    <property type="evidence" value="ECO:0007669"/>
    <property type="project" value="TreeGrafter"/>
</dbReference>
<proteinExistence type="predicted"/>
<dbReference type="InterPro" id="IPR036638">
    <property type="entry name" value="HLH_DNA-bd_sf"/>
</dbReference>
<keyword evidence="3" id="KW-0238">DNA-binding</keyword>
<dbReference type="GeneID" id="109507819"/>
<dbReference type="PROSITE" id="PS50112">
    <property type="entry name" value="PAS"/>
    <property type="match status" value="1"/>
</dbReference>
<evidence type="ECO:0000259" key="7">
    <source>
        <dbReference type="PROSITE" id="PS50112"/>
    </source>
</evidence>
<dbReference type="SUPFAM" id="SSF55785">
    <property type="entry name" value="PYP-like sensor domain (PAS domain)"/>
    <property type="match status" value="1"/>
</dbReference>
<dbReference type="CDD" id="cd11435">
    <property type="entry name" value="bHLH-PAS_AhRR"/>
    <property type="match status" value="1"/>
</dbReference>
<dbReference type="InterPro" id="IPR011598">
    <property type="entry name" value="bHLH_dom"/>
</dbReference>
<dbReference type="GO" id="GO:0000976">
    <property type="term" value="F:transcription cis-regulatory region binding"/>
    <property type="evidence" value="ECO:0007669"/>
    <property type="project" value="TreeGrafter"/>
</dbReference>
<reference evidence="9" key="2">
    <citation type="submission" date="2025-09" db="UniProtKB">
        <authorList>
            <consortium name="Ensembl"/>
        </authorList>
    </citation>
    <scope>IDENTIFICATION</scope>
</reference>
<feature type="region of interest" description="Disordered" evidence="6">
    <location>
        <begin position="1"/>
        <end position="37"/>
    </location>
</feature>
<evidence type="ECO:0000256" key="4">
    <source>
        <dbReference type="ARBA" id="ARBA00023163"/>
    </source>
</evidence>
<feature type="domain" description="BHLH" evidence="8">
    <location>
        <begin position="24"/>
        <end position="77"/>
    </location>
</feature>
<dbReference type="SMART" id="SM00353">
    <property type="entry name" value="HLH"/>
    <property type="match status" value="1"/>
</dbReference>
<evidence type="ECO:0000256" key="3">
    <source>
        <dbReference type="ARBA" id="ARBA00023125"/>
    </source>
</evidence>
<evidence type="ECO:0000259" key="8">
    <source>
        <dbReference type="PROSITE" id="PS50888"/>
    </source>
</evidence>
<dbReference type="Pfam" id="PF00989">
    <property type="entry name" value="PAS"/>
    <property type="match status" value="1"/>
</dbReference>
<dbReference type="Gene3D" id="4.10.280.10">
    <property type="entry name" value="Helix-loop-helix DNA-binding domain"/>
    <property type="match status" value="1"/>
</dbReference>
<dbReference type="GeneTree" id="ENSGT00940000154486"/>
<dbReference type="Ensembl" id="ENSHCOT00000015418.1">
    <property type="protein sequence ID" value="ENSHCOP00000009319.1"/>
    <property type="gene ID" value="ENSHCOG00000011743.1"/>
</dbReference>
<dbReference type="OMA" id="SPPWSEN"/>
<dbReference type="CDD" id="cd00130">
    <property type="entry name" value="PAS"/>
    <property type="match status" value="1"/>
</dbReference>
<dbReference type="AlphaFoldDB" id="A0A3Q3DDJ9"/>
<sequence>MIPPGDCMYAGRKRRKPVQKQKPSSANEKTNPSKRHRDRLNAELDRLASLLPFPPDVISKLDKLSVLRLAVSYLRVKSFFQANQDKVPRKHNNTASSNPEPGRKESVPMCTGVNESGLLLESLTGFALVVSSDGMVFYASSTIVDYLGFHQTDVMHQNVFDYIHIDDRQEFRSQLHWAMCPRQHQGASAHQDAQLAAGTGDEFVVSSLFHSPEAGGIPPELSCFLNRCFIARVRCLLDSTSGFLTMQFQGRLKFLQGQKKKSASGAPLPPQLALFCIAVPLLLPSITEMKMKNMLMRGKNKSGGGIISALEHGDRGEHLRRHSFSGGMGDVTDPLLLSCPAAVGTQRGQHTPWTPLTKDNLKFRPDGYYNQEEPLNFCKSSMSSHKGLGPGLGSAWPLRPNSGHLRAGQGVGYIPTNRLNKAGQYGKPYRLSPSCHSGRNGEVFVSKLYGSLQIPADPDAYCVDLVKSENGYGECYDGHLMPPIKVEHDSDSENGCDPFGRPWAHRDPDAIDRRYGNGAYDQSTGVQLKSEADYYDLQYSPCQRGKAGISPPYNSGNYQNYAVNNSGRLLKCDKDLANNNDNSQFSPHRLSHSQCSNQSVNLIDSHVYQQEPQKPYMHQDFDKHGTYEFKGHGLIHSIKREPIDSPPWSEGGHDMSQPMMVAPRNIMSCVSTGHHKSSPYVYMP</sequence>
<evidence type="ECO:0000313" key="9">
    <source>
        <dbReference type="Ensembl" id="ENSHCOP00000009319.1"/>
    </source>
</evidence>
<feature type="region of interest" description="Disordered" evidence="6">
    <location>
        <begin position="85"/>
        <end position="107"/>
    </location>
</feature>
<accession>A0A3Q3DDJ9</accession>
<dbReference type="OrthoDB" id="7788762at2759"/>
<evidence type="ECO:0000313" key="10">
    <source>
        <dbReference type="Proteomes" id="UP000264820"/>
    </source>
</evidence>
<dbReference type="PANTHER" id="PTHR10649">
    <property type="entry name" value="ARYL HYDROCARBON RECEPTOR"/>
    <property type="match status" value="1"/>
</dbReference>
<dbReference type="InterPro" id="IPR035965">
    <property type="entry name" value="PAS-like_dom_sf"/>
</dbReference>
<dbReference type="STRING" id="109280.ENSHCOP00000009319"/>
<dbReference type="InterPro" id="IPR000014">
    <property type="entry name" value="PAS"/>
</dbReference>
<dbReference type="PROSITE" id="PS50888">
    <property type="entry name" value="BHLH"/>
    <property type="match status" value="1"/>
</dbReference>
<dbReference type="KEGG" id="hcq:109507819"/>
<keyword evidence="4" id="KW-0804">Transcription</keyword>